<dbReference type="PaxDb" id="9913-ENSBTAP00000039095"/>
<evidence type="ECO:0000313" key="11">
    <source>
        <dbReference type="Ensembl" id="ENSBTAP00000039095.5"/>
    </source>
</evidence>
<evidence type="ECO:0000256" key="1">
    <source>
        <dbReference type="ARBA" id="ARBA00004613"/>
    </source>
</evidence>
<accession>A0A3S5ZPD6</accession>
<dbReference type="SMR" id="A0A3S5ZPD6"/>
<evidence type="ECO:0000256" key="5">
    <source>
        <dbReference type="ARBA" id="ARBA00022729"/>
    </source>
</evidence>
<dbReference type="InterPro" id="IPR025933">
    <property type="entry name" value="Beta_defensin_dom"/>
</dbReference>
<evidence type="ECO:0000256" key="9">
    <source>
        <dbReference type="RuleBase" id="RU231113"/>
    </source>
</evidence>
<name>A0A3S5ZPD6_BOVIN</name>
<feature type="chain" id="PRO_5018379515" description="Beta-defensin" evidence="9">
    <location>
        <begin position="23"/>
        <end position="69"/>
    </location>
</feature>
<comment type="similarity">
    <text evidence="2 9">Belongs to the beta-defensin family.</text>
</comment>
<evidence type="ECO:0000256" key="4">
    <source>
        <dbReference type="ARBA" id="ARBA00022529"/>
    </source>
</evidence>
<sequence length="69" mass="7719">MKTFLLTLAALLLSSQVIPGSTEKCWNLHGKCRDTCSRNEKIYVFCLSGKLCCVKPKFQPNTSPQLINT</sequence>
<keyword evidence="4 9" id="KW-0929">Antimicrobial</keyword>
<keyword evidence="8" id="KW-1015">Disulfide bond</keyword>
<keyword evidence="7 9" id="KW-0044">Antibiotic</keyword>
<dbReference type="InterPro" id="IPR050544">
    <property type="entry name" value="Beta-defensin"/>
</dbReference>
<comment type="function">
    <text evidence="9">Has antibacterial activity.</text>
</comment>
<protein>
    <recommendedName>
        <fullName evidence="9">Beta-defensin</fullName>
    </recommendedName>
</protein>
<reference evidence="11" key="2">
    <citation type="submission" date="2025-08" db="UniProtKB">
        <authorList>
            <consortium name="Ensembl"/>
        </authorList>
    </citation>
    <scope>IDENTIFICATION</scope>
    <source>
        <strain evidence="11">Hereford</strain>
    </source>
</reference>
<evidence type="ECO:0000256" key="3">
    <source>
        <dbReference type="ARBA" id="ARBA00022525"/>
    </source>
</evidence>
<feature type="domain" description="Beta-defensin" evidence="10">
    <location>
        <begin position="24"/>
        <end position="53"/>
    </location>
</feature>
<dbReference type="GeneTree" id="ENSGT00940000163582"/>
<dbReference type="Bgee" id="ENSBTAG00000027383">
    <property type="expression patterns" value="Expressed in caput epididymis and 17 other cell types or tissues"/>
</dbReference>
<organism evidence="11 12">
    <name type="scientific">Bos taurus</name>
    <name type="common">Bovine</name>
    <dbReference type="NCBI Taxonomy" id="9913"/>
    <lineage>
        <taxon>Eukaryota</taxon>
        <taxon>Metazoa</taxon>
        <taxon>Chordata</taxon>
        <taxon>Craniata</taxon>
        <taxon>Vertebrata</taxon>
        <taxon>Euteleostomi</taxon>
        <taxon>Mammalia</taxon>
        <taxon>Eutheria</taxon>
        <taxon>Laurasiatheria</taxon>
        <taxon>Artiodactyla</taxon>
        <taxon>Ruminantia</taxon>
        <taxon>Pecora</taxon>
        <taxon>Bovidae</taxon>
        <taxon>Bovinae</taxon>
        <taxon>Bos</taxon>
    </lineage>
</organism>
<dbReference type="PANTHER" id="PTHR15001">
    <property type="entry name" value="BETA-DEFENSIN 123-RELATED"/>
    <property type="match status" value="1"/>
</dbReference>
<dbReference type="PANTHER" id="PTHR15001:SF5">
    <property type="entry name" value="BETA-DEFENSIN"/>
    <property type="match status" value="1"/>
</dbReference>
<evidence type="ECO:0000256" key="8">
    <source>
        <dbReference type="ARBA" id="ARBA00023157"/>
    </source>
</evidence>
<evidence type="ECO:0000256" key="6">
    <source>
        <dbReference type="ARBA" id="ARBA00022940"/>
    </source>
</evidence>
<evidence type="ECO:0000256" key="2">
    <source>
        <dbReference type="ARBA" id="ARBA00007371"/>
    </source>
</evidence>
<dbReference type="Ensembl" id="ENSBTAT00000039296.5">
    <property type="protein sequence ID" value="ENSBTAP00000039095.5"/>
    <property type="gene ID" value="ENSBTAG00000027383.5"/>
</dbReference>
<gene>
    <name evidence="11" type="primary">DEFB122</name>
</gene>
<dbReference type="Proteomes" id="UP000009136">
    <property type="component" value="Chromosome 13"/>
</dbReference>
<dbReference type="GO" id="GO:0045087">
    <property type="term" value="P:innate immune response"/>
    <property type="evidence" value="ECO:0007669"/>
    <property type="project" value="InterPro"/>
</dbReference>
<dbReference type="GO" id="GO:0042742">
    <property type="term" value="P:defense response to bacterium"/>
    <property type="evidence" value="ECO:0007669"/>
    <property type="project" value="UniProtKB-UniRule"/>
</dbReference>
<dbReference type="GO" id="GO:0005576">
    <property type="term" value="C:extracellular region"/>
    <property type="evidence" value="ECO:0007669"/>
    <property type="project" value="UniProtKB-SubCell"/>
</dbReference>
<dbReference type="Gene3D" id="3.10.360.10">
    <property type="entry name" value="Antimicrobial Peptide, Beta-defensin 2, Chain A"/>
    <property type="match status" value="1"/>
</dbReference>
<reference evidence="11" key="1">
    <citation type="submission" date="2018-03" db="EMBL/GenBank/DDBJ databases">
        <title>ARS-UCD1.2.</title>
        <authorList>
            <person name="Rosen B.D."/>
            <person name="Bickhart D.M."/>
            <person name="Koren S."/>
            <person name="Schnabel R.D."/>
            <person name="Hall R."/>
            <person name="Zimin A."/>
            <person name="Dreischer C."/>
            <person name="Schultheiss S."/>
            <person name="Schroeder S.G."/>
            <person name="Elsik C.G."/>
            <person name="Couldrey C."/>
            <person name="Liu G.E."/>
            <person name="Van Tassell C.P."/>
            <person name="Phillippy A.M."/>
            <person name="Smith T.P.L."/>
            <person name="Medrano J.F."/>
        </authorList>
    </citation>
    <scope>NUCLEOTIDE SEQUENCE [LARGE SCALE GENOMIC DNA]</scope>
    <source>
        <strain evidence="11">Hereford</strain>
    </source>
</reference>
<keyword evidence="6 9" id="KW-0211">Defensin</keyword>
<comment type="subcellular location">
    <subcellularLocation>
        <location evidence="1 9">Secreted</location>
    </subcellularLocation>
</comment>
<evidence type="ECO:0000313" key="12">
    <source>
        <dbReference type="Proteomes" id="UP000009136"/>
    </source>
</evidence>
<dbReference type="VEuPathDB" id="HostDB:ENSBTAG00000027383"/>
<evidence type="ECO:0000259" key="10">
    <source>
        <dbReference type="Pfam" id="PF13841"/>
    </source>
</evidence>
<dbReference type="STRING" id="9913.ENSBTAP00000039095"/>
<dbReference type="OMA" id="STEKCWK"/>
<feature type="signal peptide" evidence="9">
    <location>
        <begin position="1"/>
        <end position="22"/>
    </location>
</feature>
<dbReference type="InParanoid" id="A0A3S5ZPD6"/>
<reference evidence="11" key="3">
    <citation type="submission" date="2025-09" db="UniProtKB">
        <authorList>
            <consortium name="Ensembl"/>
        </authorList>
    </citation>
    <scope>IDENTIFICATION</scope>
    <source>
        <strain evidence="11">Hereford</strain>
    </source>
</reference>
<dbReference type="Pfam" id="PF13841">
    <property type="entry name" value="Defensin_beta_2"/>
    <property type="match status" value="1"/>
</dbReference>
<keyword evidence="12" id="KW-1185">Reference proteome</keyword>
<keyword evidence="3 9" id="KW-0964">Secreted</keyword>
<dbReference type="AlphaFoldDB" id="A0A3S5ZPD6"/>
<evidence type="ECO:0000256" key="7">
    <source>
        <dbReference type="ARBA" id="ARBA00023022"/>
    </source>
</evidence>
<proteinExistence type="inferred from homology"/>
<dbReference type="OrthoDB" id="9827959at2759"/>
<keyword evidence="5 9" id="KW-0732">Signal</keyword>